<organism evidence="2 3">
    <name type="scientific">Dendrobium nobile</name>
    <name type="common">Orchid</name>
    <dbReference type="NCBI Taxonomy" id="94219"/>
    <lineage>
        <taxon>Eukaryota</taxon>
        <taxon>Viridiplantae</taxon>
        <taxon>Streptophyta</taxon>
        <taxon>Embryophyta</taxon>
        <taxon>Tracheophyta</taxon>
        <taxon>Spermatophyta</taxon>
        <taxon>Magnoliopsida</taxon>
        <taxon>Liliopsida</taxon>
        <taxon>Asparagales</taxon>
        <taxon>Orchidaceae</taxon>
        <taxon>Epidendroideae</taxon>
        <taxon>Malaxideae</taxon>
        <taxon>Dendrobiinae</taxon>
        <taxon>Dendrobium</taxon>
    </lineage>
</organism>
<reference evidence="2" key="1">
    <citation type="journal article" date="2022" name="Front. Genet.">
        <title>Chromosome-Scale Assembly of the Dendrobium nobile Genome Provides Insights Into the Molecular Mechanism of the Biosynthesis of the Medicinal Active Ingredient of Dendrobium.</title>
        <authorList>
            <person name="Xu Q."/>
            <person name="Niu S.-C."/>
            <person name="Li K.-L."/>
            <person name="Zheng P.-J."/>
            <person name="Zhang X.-J."/>
            <person name="Jia Y."/>
            <person name="Liu Y."/>
            <person name="Niu Y.-X."/>
            <person name="Yu L.-H."/>
            <person name="Chen D.-F."/>
            <person name="Zhang G.-Q."/>
        </authorList>
    </citation>
    <scope>NUCLEOTIDE SEQUENCE</scope>
    <source>
        <tissue evidence="2">Leaf</tissue>
    </source>
</reference>
<sequence length="101" mass="11480">MQDLNKIYAKSSQTGFREQLNLTTSQTLYFALFALNTGFTKFGRTADLWDLAEEARERKKYGHLRNEQAPVVVTSDRTDERRRGVISNPTGRNVVGGQEVI</sequence>
<evidence type="ECO:0000313" key="2">
    <source>
        <dbReference type="EMBL" id="KAI0509970.1"/>
    </source>
</evidence>
<protein>
    <submittedName>
        <fullName evidence="2">Uncharacterized protein</fullName>
    </submittedName>
</protein>
<accession>A0A8T3BCG7</accession>
<evidence type="ECO:0000256" key="1">
    <source>
        <dbReference type="SAM" id="MobiDB-lite"/>
    </source>
</evidence>
<dbReference type="Proteomes" id="UP000829196">
    <property type="component" value="Unassembled WGS sequence"/>
</dbReference>
<proteinExistence type="predicted"/>
<dbReference type="AlphaFoldDB" id="A0A8T3BCG7"/>
<name>A0A8T3BCG7_DENNO</name>
<keyword evidence="3" id="KW-1185">Reference proteome</keyword>
<gene>
    <name evidence="2" type="ORF">KFK09_010570</name>
</gene>
<dbReference type="EMBL" id="JAGYWB010000009">
    <property type="protein sequence ID" value="KAI0509970.1"/>
    <property type="molecule type" value="Genomic_DNA"/>
</dbReference>
<evidence type="ECO:0000313" key="3">
    <source>
        <dbReference type="Proteomes" id="UP000829196"/>
    </source>
</evidence>
<feature type="region of interest" description="Disordered" evidence="1">
    <location>
        <begin position="67"/>
        <end position="101"/>
    </location>
</feature>
<comment type="caution">
    <text evidence="2">The sequence shown here is derived from an EMBL/GenBank/DDBJ whole genome shotgun (WGS) entry which is preliminary data.</text>
</comment>